<sequence>MSYKQTKINQIYSPQRAINNQKHTLPQKFENSLIYWPRRRTILCKRNTPRSNRKICLDTTRSILISKKN</sequence>
<name>A0ABQ8Y5W5_9EUKA</name>
<organism evidence="1 2">
    <name type="scientific">Anaeramoeba flamelloides</name>
    <dbReference type="NCBI Taxonomy" id="1746091"/>
    <lineage>
        <taxon>Eukaryota</taxon>
        <taxon>Metamonada</taxon>
        <taxon>Anaeramoebidae</taxon>
        <taxon>Anaeramoeba</taxon>
    </lineage>
</organism>
<gene>
    <name evidence="1" type="ORF">M0813_24565</name>
</gene>
<keyword evidence="2" id="KW-1185">Reference proteome</keyword>
<dbReference type="EMBL" id="JAOAOG010000213">
    <property type="protein sequence ID" value="KAJ6240222.1"/>
    <property type="molecule type" value="Genomic_DNA"/>
</dbReference>
<protein>
    <submittedName>
        <fullName evidence="1">Uncharacterized protein</fullName>
    </submittedName>
</protein>
<reference evidence="1" key="1">
    <citation type="submission" date="2022-08" db="EMBL/GenBank/DDBJ databases">
        <title>Novel sulfate-reducing endosymbionts in the free-living metamonad Anaeramoeba.</title>
        <authorList>
            <person name="Jerlstrom-Hultqvist J."/>
            <person name="Cepicka I."/>
            <person name="Gallot-Lavallee L."/>
            <person name="Salas-Leiva D."/>
            <person name="Curtis B.A."/>
            <person name="Zahonova K."/>
            <person name="Pipaliya S."/>
            <person name="Dacks J."/>
            <person name="Roger A.J."/>
        </authorList>
    </citation>
    <scope>NUCLEOTIDE SEQUENCE</scope>
    <source>
        <strain evidence="1">Schooner1</strain>
    </source>
</reference>
<proteinExistence type="predicted"/>
<comment type="caution">
    <text evidence="1">The sequence shown here is derived from an EMBL/GenBank/DDBJ whole genome shotgun (WGS) entry which is preliminary data.</text>
</comment>
<evidence type="ECO:0000313" key="1">
    <source>
        <dbReference type="EMBL" id="KAJ6240222.1"/>
    </source>
</evidence>
<evidence type="ECO:0000313" key="2">
    <source>
        <dbReference type="Proteomes" id="UP001150062"/>
    </source>
</evidence>
<dbReference type="Proteomes" id="UP001150062">
    <property type="component" value="Unassembled WGS sequence"/>
</dbReference>
<accession>A0ABQ8Y5W5</accession>